<evidence type="ECO:0000313" key="2">
    <source>
        <dbReference type="EMBL" id="KAG5924105.1"/>
    </source>
</evidence>
<feature type="region of interest" description="Disordered" evidence="1">
    <location>
        <begin position="290"/>
        <end position="333"/>
    </location>
</feature>
<protein>
    <submittedName>
        <fullName evidence="2">Uncharacterized protein</fullName>
    </submittedName>
</protein>
<feature type="region of interest" description="Disordered" evidence="1">
    <location>
        <begin position="586"/>
        <end position="627"/>
    </location>
</feature>
<feature type="compositionally biased region" description="Acidic residues" evidence="1">
    <location>
        <begin position="394"/>
        <end position="415"/>
    </location>
</feature>
<accession>A0A8K0NHW0</accession>
<dbReference type="OrthoDB" id="5379885at2759"/>
<keyword evidence="3" id="KW-1185">Reference proteome</keyword>
<organism evidence="2 3">
    <name type="scientific">Claviceps africana</name>
    <dbReference type="NCBI Taxonomy" id="83212"/>
    <lineage>
        <taxon>Eukaryota</taxon>
        <taxon>Fungi</taxon>
        <taxon>Dikarya</taxon>
        <taxon>Ascomycota</taxon>
        <taxon>Pezizomycotina</taxon>
        <taxon>Sordariomycetes</taxon>
        <taxon>Hypocreomycetidae</taxon>
        <taxon>Hypocreales</taxon>
        <taxon>Clavicipitaceae</taxon>
        <taxon>Claviceps</taxon>
    </lineage>
</organism>
<comment type="caution">
    <text evidence="2">The sequence shown here is derived from an EMBL/GenBank/DDBJ whole genome shotgun (WGS) entry which is preliminary data.</text>
</comment>
<gene>
    <name evidence="2" type="ORF">E4U42_004745</name>
</gene>
<feature type="compositionally biased region" description="Polar residues" evidence="1">
    <location>
        <begin position="310"/>
        <end position="319"/>
    </location>
</feature>
<evidence type="ECO:0000256" key="1">
    <source>
        <dbReference type="SAM" id="MobiDB-lite"/>
    </source>
</evidence>
<evidence type="ECO:0000313" key="3">
    <source>
        <dbReference type="Proteomes" id="UP000811619"/>
    </source>
</evidence>
<dbReference type="EMBL" id="SRPY01000426">
    <property type="protein sequence ID" value="KAG5924105.1"/>
    <property type="molecule type" value="Genomic_DNA"/>
</dbReference>
<feature type="compositionally biased region" description="Polar residues" evidence="1">
    <location>
        <begin position="511"/>
        <end position="522"/>
    </location>
</feature>
<reference evidence="2" key="1">
    <citation type="journal article" date="2020" name="bioRxiv">
        <title>Whole genome comparisons of ergot fungi reveals the divergence and evolution of species within the genus Claviceps are the result of varying mechanisms driving genome evolution and host range expansion.</title>
        <authorList>
            <person name="Wyka S.A."/>
            <person name="Mondo S.J."/>
            <person name="Liu M."/>
            <person name="Dettman J."/>
            <person name="Nalam V."/>
            <person name="Broders K.D."/>
        </authorList>
    </citation>
    <scope>NUCLEOTIDE SEQUENCE</scope>
    <source>
        <strain evidence="2">CCC 489</strain>
    </source>
</reference>
<feature type="compositionally biased region" description="Polar residues" evidence="1">
    <location>
        <begin position="208"/>
        <end position="226"/>
    </location>
</feature>
<feature type="compositionally biased region" description="Low complexity" evidence="1">
    <location>
        <begin position="600"/>
        <end position="613"/>
    </location>
</feature>
<feature type="region of interest" description="Disordered" evidence="1">
    <location>
        <begin position="192"/>
        <end position="255"/>
    </location>
</feature>
<feature type="region of interest" description="Disordered" evidence="1">
    <location>
        <begin position="376"/>
        <end position="439"/>
    </location>
</feature>
<dbReference type="AlphaFoldDB" id="A0A8K0NHW0"/>
<name>A0A8K0NHW0_9HYPO</name>
<proteinExistence type="predicted"/>
<dbReference type="Proteomes" id="UP000811619">
    <property type="component" value="Unassembled WGS sequence"/>
</dbReference>
<feature type="compositionally biased region" description="Polar residues" evidence="1">
    <location>
        <begin position="586"/>
        <end position="599"/>
    </location>
</feature>
<sequence>MDSLDGFLQVPPDRSQILGKQSWKTRYVAVGSSQSVRRDRLGSQALSRTTSGLVNSVISKSVNKSETDDVYLFVFKSKEDGEPAQRWLLSHVSDCQVQLLSHRKQGPVLPTLVVSITDNQRKRRSSRAAGFISSNKDSNVKTLWFRTPPDDHHPSLHDWARFIMAKKCSVSPTDNPASPVCSSLFQIPSYDRSEYSSRPGSGHRAHQHMSSIANHSTTPSDPSATFSAASPSLRSRRSDVSSPSSQNHSVQRVPYSIPEQHYTTILPGDIVTPGHHGEYQGQVIEGWTSVKGRSGRSSTMSSPIRGRDSVGSSQSQQLSPIVDVTSPPAPGETILDRAFQLGQIPGAESPLPGQENLSSIARFDALFRESDYRARRQHARRSKAGKLGPQTTLDENEDDEDYDEDDEEEDDDDGISPDNGKGGGDDESDAESDKQSLVRFQCDHNIAPLMSPSAQRALAFITSGGRSESDRSLRSHRPSVSRAHIADGNASPPLNSLPPSRPHTSHGKNRPNASRSQSTSHIPPTAMTGAVGAPLSVAGHGEAHLAATIADKRHSSSSDKRLSFTEFTKKLSSTSSLLLVQTNASAGSSHASSETDMPNSSSTSRTDLTLRGSGAHSRSKKRDDLEKRCRWQETVGVISAEGRVL</sequence>
<feature type="region of interest" description="Disordered" evidence="1">
    <location>
        <begin position="460"/>
        <end position="532"/>
    </location>
</feature>